<dbReference type="NCBIfam" id="NF006579">
    <property type="entry name" value="PRK09104.1"/>
    <property type="match status" value="1"/>
</dbReference>
<dbReference type="GO" id="GO:0046872">
    <property type="term" value="F:metal ion binding"/>
    <property type="evidence" value="ECO:0007669"/>
    <property type="project" value="UniProtKB-KW"/>
</dbReference>
<evidence type="ECO:0000256" key="1">
    <source>
        <dbReference type="ARBA" id="ARBA00022670"/>
    </source>
</evidence>
<organism evidence="5">
    <name type="scientific">uncultured Phycisphaerae bacterium</name>
    <dbReference type="NCBI Taxonomy" id="904963"/>
    <lineage>
        <taxon>Bacteria</taxon>
        <taxon>Pseudomonadati</taxon>
        <taxon>Planctomycetota</taxon>
        <taxon>Phycisphaerae</taxon>
        <taxon>environmental samples</taxon>
    </lineage>
</organism>
<dbReference type="PANTHER" id="PTHR43270:SF12">
    <property type="entry name" value="SUCCINYL-DIAMINOPIMELATE DESUCCINYLASE"/>
    <property type="match status" value="1"/>
</dbReference>
<dbReference type="InterPro" id="IPR011650">
    <property type="entry name" value="Peptidase_M20_dimer"/>
</dbReference>
<dbReference type="Pfam" id="PF01546">
    <property type="entry name" value="Peptidase_M20"/>
    <property type="match status" value="1"/>
</dbReference>
<dbReference type="Gene3D" id="3.30.70.360">
    <property type="match status" value="1"/>
</dbReference>
<gene>
    <name evidence="5" type="ORF">AVDCRST_MAG64-4257</name>
</gene>
<dbReference type="SUPFAM" id="SSF53187">
    <property type="entry name" value="Zn-dependent exopeptidases"/>
    <property type="match status" value="1"/>
</dbReference>
<keyword evidence="2" id="KW-0479">Metal-binding</keyword>
<protein>
    <submittedName>
        <fullName evidence="5">Acetylornithine deacetylase/Succinyl-diaminopimelate desuccinylase and related deacylases</fullName>
    </submittedName>
</protein>
<dbReference type="PANTHER" id="PTHR43270">
    <property type="entry name" value="BETA-ALA-HIS DIPEPTIDASE"/>
    <property type="match status" value="1"/>
</dbReference>
<dbReference type="NCBIfam" id="NF006053">
    <property type="entry name" value="PRK08201.1"/>
    <property type="match status" value="1"/>
</dbReference>
<dbReference type="Pfam" id="PF07687">
    <property type="entry name" value="M20_dimer"/>
    <property type="match status" value="1"/>
</dbReference>
<evidence type="ECO:0000256" key="3">
    <source>
        <dbReference type="ARBA" id="ARBA00022801"/>
    </source>
</evidence>
<name>A0A6J4QEV7_9BACT</name>
<feature type="domain" description="Peptidase M20 dimerisation" evidence="4">
    <location>
        <begin position="199"/>
        <end position="358"/>
    </location>
</feature>
<accession>A0A6J4QEV7</accession>
<proteinExistence type="predicted"/>
<dbReference type="AlphaFoldDB" id="A0A6J4QEV7"/>
<keyword evidence="1" id="KW-0645">Protease</keyword>
<dbReference type="InterPro" id="IPR051458">
    <property type="entry name" value="Cyt/Met_Dipeptidase"/>
</dbReference>
<dbReference type="Gene3D" id="3.40.630.10">
    <property type="entry name" value="Zn peptidases"/>
    <property type="match status" value="1"/>
</dbReference>
<dbReference type="GO" id="GO:0006508">
    <property type="term" value="P:proteolysis"/>
    <property type="evidence" value="ECO:0007669"/>
    <property type="project" value="UniProtKB-KW"/>
</dbReference>
<keyword evidence="3" id="KW-0378">Hydrolase</keyword>
<dbReference type="EMBL" id="CADCUQ010000986">
    <property type="protein sequence ID" value="CAA9442004.1"/>
    <property type="molecule type" value="Genomic_DNA"/>
</dbReference>
<evidence type="ECO:0000313" key="5">
    <source>
        <dbReference type="EMBL" id="CAA9442004.1"/>
    </source>
</evidence>
<evidence type="ECO:0000259" key="4">
    <source>
        <dbReference type="Pfam" id="PF07687"/>
    </source>
</evidence>
<dbReference type="InterPro" id="IPR002933">
    <property type="entry name" value="Peptidase_M20"/>
</dbReference>
<evidence type="ECO:0000256" key="2">
    <source>
        <dbReference type="ARBA" id="ARBA00022723"/>
    </source>
</evidence>
<dbReference type="GO" id="GO:0008233">
    <property type="term" value="F:peptidase activity"/>
    <property type="evidence" value="ECO:0007669"/>
    <property type="project" value="UniProtKB-KW"/>
</dbReference>
<reference evidence="5" key="1">
    <citation type="submission" date="2020-02" db="EMBL/GenBank/DDBJ databases">
        <authorList>
            <person name="Meier V. D."/>
        </authorList>
    </citation>
    <scope>NUCLEOTIDE SEQUENCE</scope>
    <source>
        <strain evidence="5">AVDCRST_MAG64</strain>
    </source>
</reference>
<dbReference type="NCBIfam" id="NF005914">
    <property type="entry name" value="PRK07907.1"/>
    <property type="match status" value="1"/>
</dbReference>
<sequence length="461" mass="49692">MLDRALATIDARRQSSLDLLKDFLRIPSVSTKPEHAGDLKRCADWLAGQFRDAGLTAGVHPTPGHPIVVAKNTHRTGRPTVLLYGHYDVQPPEPLDLWTTPPFEPTVRKDEAGHDALYARGSADDKGQVWCHVEAVRALMAAGGGDLPVNLTALIEGEEEIGSDHLEAFVKANADLLRADVAVISDTNQFARGVPAITYGLRGLVYMEVFLTGPNHDLHSGLYGGAVPNPANVLCEVLGSLHDRDGRVTIPGFYDRVVDLRPDERELWRKLPFAEEQFAAGVGIPFGSGEPGYTSLERKWARPTLDVNGITTGYQGHGAKTVIPSKASAKVSMRLVPDQDPAEVQRLFEQAVRDRLPKNVTVEFKQHGLSGPVVTPIDSPAVGLARAALAAGFGVEPTLMREGGSIPVVALIKRVLGIDTLLVGFGLPDDRVHSPNEKFDLDALHKGTRTAAALYAKLADS</sequence>